<gene>
    <name evidence="2" type="ORF">OCU04_000583</name>
</gene>
<organism evidence="2 3">
    <name type="scientific">Sclerotinia nivalis</name>
    <dbReference type="NCBI Taxonomy" id="352851"/>
    <lineage>
        <taxon>Eukaryota</taxon>
        <taxon>Fungi</taxon>
        <taxon>Dikarya</taxon>
        <taxon>Ascomycota</taxon>
        <taxon>Pezizomycotina</taxon>
        <taxon>Leotiomycetes</taxon>
        <taxon>Helotiales</taxon>
        <taxon>Sclerotiniaceae</taxon>
        <taxon>Sclerotinia</taxon>
    </lineage>
</organism>
<dbReference type="GO" id="GO:0020037">
    <property type="term" value="F:heme binding"/>
    <property type="evidence" value="ECO:0007669"/>
    <property type="project" value="InterPro"/>
</dbReference>
<dbReference type="InterPro" id="IPR036396">
    <property type="entry name" value="Cyt_P450_sf"/>
</dbReference>
<proteinExistence type="predicted"/>
<dbReference type="GO" id="GO:0016705">
    <property type="term" value="F:oxidoreductase activity, acting on paired donors, with incorporation or reduction of molecular oxygen"/>
    <property type="evidence" value="ECO:0007669"/>
    <property type="project" value="InterPro"/>
</dbReference>
<dbReference type="AlphaFoldDB" id="A0A9X0AX16"/>
<evidence type="ECO:0000313" key="2">
    <source>
        <dbReference type="EMBL" id="KAJ8070194.1"/>
    </source>
</evidence>
<keyword evidence="1" id="KW-0843">Virulence</keyword>
<reference evidence="2" key="1">
    <citation type="submission" date="2022-11" db="EMBL/GenBank/DDBJ databases">
        <title>Genome Resource of Sclerotinia nivalis Strain SnTB1, a Plant Pathogen Isolated from American Ginseng.</title>
        <authorList>
            <person name="Fan S."/>
        </authorList>
    </citation>
    <scope>NUCLEOTIDE SEQUENCE</scope>
    <source>
        <strain evidence="2">SnTB1</strain>
    </source>
</reference>
<comment type="caution">
    <text evidence="2">The sequence shown here is derived from an EMBL/GenBank/DDBJ whole genome shotgun (WGS) entry which is preliminary data.</text>
</comment>
<dbReference type="Gene3D" id="1.10.630.10">
    <property type="entry name" value="Cytochrome P450"/>
    <property type="match status" value="1"/>
</dbReference>
<accession>A0A9X0AX16</accession>
<dbReference type="OrthoDB" id="1470350at2759"/>
<sequence>MFTKNSPMKSIRYFHQQKKLRRSKTFLVSISPSISQRNPTNGARLPSDMSHVVLSDGLLADDKFIPAGTNIGTSGWAISYNKEYVPGRFVFRPERYIVDDALGTTIHDVNKATSAFNRSSISQWNCAGQKLVLLEMWILVVRMLGGWKGGAGGRE</sequence>
<evidence type="ECO:0000256" key="1">
    <source>
        <dbReference type="ARBA" id="ARBA00023026"/>
    </source>
</evidence>
<dbReference type="Pfam" id="PF00067">
    <property type="entry name" value="p450"/>
    <property type="match status" value="1"/>
</dbReference>
<keyword evidence="3" id="KW-1185">Reference proteome</keyword>
<dbReference type="GO" id="GO:0005506">
    <property type="term" value="F:iron ion binding"/>
    <property type="evidence" value="ECO:0007669"/>
    <property type="project" value="InterPro"/>
</dbReference>
<evidence type="ECO:0000313" key="3">
    <source>
        <dbReference type="Proteomes" id="UP001152300"/>
    </source>
</evidence>
<dbReference type="Proteomes" id="UP001152300">
    <property type="component" value="Unassembled WGS sequence"/>
</dbReference>
<dbReference type="GO" id="GO:0004497">
    <property type="term" value="F:monooxygenase activity"/>
    <property type="evidence" value="ECO:0007669"/>
    <property type="project" value="InterPro"/>
</dbReference>
<protein>
    <submittedName>
        <fullName evidence="2">Uncharacterized protein</fullName>
    </submittedName>
</protein>
<dbReference type="EMBL" id="JAPEIS010000001">
    <property type="protein sequence ID" value="KAJ8070194.1"/>
    <property type="molecule type" value="Genomic_DNA"/>
</dbReference>
<dbReference type="InterPro" id="IPR001128">
    <property type="entry name" value="Cyt_P450"/>
</dbReference>
<name>A0A9X0AX16_9HELO</name>
<dbReference type="SUPFAM" id="SSF48264">
    <property type="entry name" value="Cytochrome P450"/>
    <property type="match status" value="1"/>
</dbReference>